<name>A0ABX1BZ59_9ACTN</name>
<comment type="caution">
    <text evidence="2">The sequence shown here is derived from an EMBL/GenBank/DDBJ whole genome shotgun (WGS) entry which is preliminary data.</text>
</comment>
<proteinExistence type="predicted"/>
<evidence type="ECO:0000313" key="2">
    <source>
        <dbReference type="EMBL" id="NJQ01165.1"/>
    </source>
</evidence>
<evidence type="ECO:0000313" key="3">
    <source>
        <dbReference type="Proteomes" id="UP000695264"/>
    </source>
</evidence>
<sequence>MSSSDARTWFKSSYSGSDGDDCVEVAKAPAAIHVRDSKDPRGPELALSPTAWQDFVSHTARS</sequence>
<accession>A0ABX1BZ59</accession>
<reference evidence="2 3" key="1">
    <citation type="submission" date="2020-03" db="EMBL/GenBank/DDBJ databases">
        <title>WGS of actinomycetes isolated from Thailand.</title>
        <authorList>
            <person name="Thawai C."/>
        </authorList>
    </citation>
    <scope>NUCLEOTIDE SEQUENCE [LARGE SCALE GENOMIC DNA]</scope>
    <source>
        <strain evidence="2 3">PLAI 1-29</strain>
    </source>
</reference>
<feature type="domain" description="DUF397" evidence="1">
    <location>
        <begin position="8"/>
        <end position="58"/>
    </location>
</feature>
<dbReference type="EMBL" id="JAATEN010000007">
    <property type="protein sequence ID" value="NJQ01165.1"/>
    <property type="molecule type" value="Genomic_DNA"/>
</dbReference>
<keyword evidence="3" id="KW-1185">Reference proteome</keyword>
<organism evidence="2 3">
    <name type="scientific">Streptomyces zingiberis</name>
    <dbReference type="NCBI Taxonomy" id="2053010"/>
    <lineage>
        <taxon>Bacteria</taxon>
        <taxon>Bacillati</taxon>
        <taxon>Actinomycetota</taxon>
        <taxon>Actinomycetes</taxon>
        <taxon>Kitasatosporales</taxon>
        <taxon>Streptomycetaceae</taxon>
        <taxon>Streptomyces</taxon>
    </lineage>
</organism>
<dbReference type="RefSeq" id="WP_168101774.1">
    <property type="nucleotide sequence ID" value="NZ_JAATEN010000007.1"/>
</dbReference>
<gene>
    <name evidence="2" type="ORF">HCK00_11630</name>
</gene>
<evidence type="ECO:0000259" key="1">
    <source>
        <dbReference type="Pfam" id="PF04149"/>
    </source>
</evidence>
<dbReference type="Proteomes" id="UP000695264">
    <property type="component" value="Unassembled WGS sequence"/>
</dbReference>
<dbReference type="Pfam" id="PF04149">
    <property type="entry name" value="DUF397"/>
    <property type="match status" value="1"/>
</dbReference>
<protein>
    <submittedName>
        <fullName evidence="2">DUF397 domain-containing protein</fullName>
    </submittedName>
</protein>
<dbReference type="InterPro" id="IPR007278">
    <property type="entry name" value="DUF397"/>
</dbReference>